<sequence length="131" mass="14730">MINSLVDHAATMGHRVEFLPLHGKSGLLLPNRLILINSERRAMTQKVALAHELGHVHYGHDWRYRHDRERDEAQADKYAASLLISPVEYAVAEAMYDSPPAIAHELEVPVKLLLLWQSLYSVGSQGLVRSA</sequence>
<feature type="domain" description="IrrE N-terminal-like" evidence="1">
    <location>
        <begin position="11"/>
        <end position="112"/>
    </location>
</feature>
<gene>
    <name evidence="2" type="ORF">V5R04_15465</name>
</gene>
<dbReference type="InterPro" id="IPR010359">
    <property type="entry name" value="IrrE_HExxH"/>
</dbReference>
<accession>A0AAU7DX99</accession>
<name>A0AAU7DX99_9MICO</name>
<proteinExistence type="predicted"/>
<organism evidence="2">
    <name type="scientific">Jonesiaceae bacterium BS-20</name>
    <dbReference type="NCBI Taxonomy" id="3120821"/>
    <lineage>
        <taxon>Bacteria</taxon>
        <taxon>Bacillati</taxon>
        <taxon>Actinomycetota</taxon>
        <taxon>Actinomycetes</taxon>
        <taxon>Micrococcales</taxon>
        <taxon>Jonesiaceae</taxon>
    </lineage>
</organism>
<dbReference type="Pfam" id="PF06114">
    <property type="entry name" value="Peptidase_M78"/>
    <property type="match status" value="1"/>
</dbReference>
<reference evidence="2" key="1">
    <citation type="submission" date="2024-02" db="EMBL/GenBank/DDBJ databases">
        <title>Tomenella chthoni gen. nov. sp. nov., a member of the family Jonesiaceae isolated from bat guano.</title>
        <authorList>
            <person name="Miller S.L."/>
            <person name="King J."/>
            <person name="Sankaranarayanan K."/>
            <person name="Lawson P.A."/>
        </authorList>
    </citation>
    <scope>NUCLEOTIDE SEQUENCE</scope>
    <source>
        <strain evidence="2">BS-20</strain>
    </source>
</reference>
<evidence type="ECO:0000313" key="2">
    <source>
        <dbReference type="EMBL" id="XBH21583.1"/>
    </source>
</evidence>
<protein>
    <submittedName>
        <fullName evidence="2">ImmA/IrrE family metallo-endopeptidase</fullName>
    </submittedName>
</protein>
<dbReference type="EMBL" id="CP146203">
    <property type="protein sequence ID" value="XBH21583.1"/>
    <property type="molecule type" value="Genomic_DNA"/>
</dbReference>
<dbReference type="AlphaFoldDB" id="A0AAU7DX99"/>
<evidence type="ECO:0000259" key="1">
    <source>
        <dbReference type="Pfam" id="PF06114"/>
    </source>
</evidence>
<dbReference type="Gene3D" id="1.10.10.2910">
    <property type="match status" value="1"/>
</dbReference>